<evidence type="ECO:0000256" key="1">
    <source>
        <dbReference type="ARBA" id="ARBA00023172"/>
    </source>
</evidence>
<dbReference type="SUPFAM" id="SSF53098">
    <property type="entry name" value="Ribonuclease H-like"/>
    <property type="match status" value="1"/>
</dbReference>
<reference evidence="3 4" key="1">
    <citation type="submission" date="2019-11" db="EMBL/GenBank/DDBJ databases">
        <title>Characterisation of Fundicoccus ignavus gen. nov. sp. nov., a novel genus of the family Aerococcaceae isolated from bulk tank milk.</title>
        <authorList>
            <person name="Siebert A."/>
            <person name="Huptas C."/>
            <person name="Wenning M."/>
            <person name="Scherer S."/>
            <person name="Doll E.V."/>
        </authorList>
    </citation>
    <scope>NUCLEOTIDE SEQUENCE [LARGE SCALE GENOMIC DNA]</scope>
    <source>
        <strain evidence="3 4">WS4759</strain>
    </source>
</reference>
<dbReference type="InterPro" id="IPR051917">
    <property type="entry name" value="Transposase-Integrase"/>
</dbReference>
<proteinExistence type="predicted"/>
<dbReference type="GO" id="GO:0003676">
    <property type="term" value="F:nucleic acid binding"/>
    <property type="evidence" value="ECO:0007669"/>
    <property type="project" value="InterPro"/>
</dbReference>
<keyword evidence="1" id="KW-0233">DNA recombination</keyword>
<evidence type="ECO:0000259" key="2">
    <source>
        <dbReference type="PROSITE" id="PS50994"/>
    </source>
</evidence>
<feature type="domain" description="Integrase catalytic" evidence="2">
    <location>
        <begin position="193"/>
        <end position="352"/>
    </location>
</feature>
<accession>A0A6I2GI89</accession>
<dbReference type="RefSeq" id="WP_153863260.1">
    <property type="nucleotide sequence ID" value="NZ_WJQS01000003.1"/>
</dbReference>
<sequence length="367" mass="42709">MTQDQFNTVSRKGTHLSYQERCHIKILKKEAYSHRAIAKLLGRSPQTIHNEVKRGTITQLKRQKQNGKTYDYTYTLYDTDAGQANYERQRLHCGRRPKWADSNAFIDWADEKMLQDKWSPDVVVGFAREHQLFDAAIVPCTTTLYHWIDSGVMKTRNLDLLEKLSRNTKKRTTKARRNKRVLGPSIEDRSKAIETREHFGYWEIDTVIGSQAACDPVLLTLVERKTRYEVILKLKNKTAQAVDEAMDSLRQRAGDAFNQLFKTITSDNGSEFAGLHTALQDTLDVYFTPPYASWERGTSENQHKIIRRFLPKGQPLQALCEVKCLRIQNWMNDYPRKLLGYQTPYECFVREFHKERQVQPKNESVSA</sequence>
<gene>
    <name evidence="3" type="ORF">GIY09_03775</name>
</gene>
<dbReference type="GO" id="GO:0005829">
    <property type="term" value="C:cytosol"/>
    <property type="evidence" value="ECO:0007669"/>
    <property type="project" value="TreeGrafter"/>
</dbReference>
<dbReference type="Gene3D" id="3.30.420.10">
    <property type="entry name" value="Ribonuclease H-like superfamily/Ribonuclease H"/>
    <property type="match status" value="1"/>
</dbReference>
<evidence type="ECO:0000313" key="3">
    <source>
        <dbReference type="EMBL" id="MRI84999.1"/>
    </source>
</evidence>
<dbReference type="Gene3D" id="1.10.10.60">
    <property type="entry name" value="Homeodomain-like"/>
    <property type="match status" value="1"/>
</dbReference>
<dbReference type="GO" id="GO:0006310">
    <property type="term" value="P:DNA recombination"/>
    <property type="evidence" value="ECO:0007669"/>
    <property type="project" value="UniProtKB-KW"/>
</dbReference>
<dbReference type="PROSITE" id="PS50994">
    <property type="entry name" value="INTEGRASE"/>
    <property type="match status" value="1"/>
</dbReference>
<dbReference type="GO" id="GO:0004803">
    <property type="term" value="F:transposase activity"/>
    <property type="evidence" value="ECO:0007669"/>
    <property type="project" value="TreeGrafter"/>
</dbReference>
<organism evidence="3 4">
    <name type="scientific">Fundicoccus ignavus</name>
    <dbReference type="NCBI Taxonomy" id="2664442"/>
    <lineage>
        <taxon>Bacteria</taxon>
        <taxon>Bacillati</taxon>
        <taxon>Bacillota</taxon>
        <taxon>Bacilli</taxon>
        <taxon>Lactobacillales</taxon>
        <taxon>Aerococcaceae</taxon>
        <taxon>Fundicoccus</taxon>
    </lineage>
</organism>
<name>A0A6I2GI89_9LACT</name>
<dbReference type="InterPro" id="IPR036397">
    <property type="entry name" value="RNaseH_sf"/>
</dbReference>
<dbReference type="PANTHER" id="PTHR10948">
    <property type="entry name" value="TRANSPOSASE"/>
    <property type="match status" value="1"/>
</dbReference>
<dbReference type="Proteomes" id="UP000430975">
    <property type="component" value="Unassembled WGS sequence"/>
</dbReference>
<dbReference type="InterPro" id="IPR053392">
    <property type="entry name" value="Transposase_IS30-like"/>
</dbReference>
<dbReference type="PANTHER" id="PTHR10948:SF23">
    <property type="entry name" value="TRANSPOSASE INSI FOR INSERTION SEQUENCE ELEMENT IS30A-RELATED"/>
    <property type="match status" value="1"/>
</dbReference>
<dbReference type="EMBL" id="WJQS01000003">
    <property type="protein sequence ID" value="MRI84999.1"/>
    <property type="molecule type" value="Genomic_DNA"/>
</dbReference>
<comment type="caution">
    <text evidence="3">The sequence shown here is derived from an EMBL/GenBank/DDBJ whole genome shotgun (WGS) entry which is preliminary data.</text>
</comment>
<protein>
    <submittedName>
        <fullName evidence="3">IS30 family transposase</fullName>
    </submittedName>
</protein>
<dbReference type="GO" id="GO:0032196">
    <property type="term" value="P:transposition"/>
    <property type="evidence" value="ECO:0007669"/>
    <property type="project" value="TreeGrafter"/>
</dbReference>
<dbReference type="NCBIfam" id="NF033563">
    <property type="entry name" value="transpos_IS30"/>
    <property type="match status" value="1"/>
</dbReference>
<dbReference type="GO" id="GO:0015074">
    <property type="term" value="P:DNA integration"/>
    <property type="evidence" value="ECO:0007669"/>
    <property type="project" value="InterPro"/>
</dbReference>
<dbReference type="AlphaFoldDB" id="A0A6I2GI89"/>
<evidence type="ECO:0000313" key="4">
    <source>
        <dbReference type="Proteomes" id="UP000430975"/>
    </source>
</evidence>
<dbReference type="InterPro" id="IPR025246">
    <property type="entry name" value="IS30-like_HTH"/>
</dbReference>
<keyword evidence="4" id="KW-1185">Reference proteome</keyword>
<dbReference type="InterPro" id="IPR001584">
    <property type="entry name" value="Integrase_cat-core"/>
</dbReference>
<dbReference type="Pfam" id="PF13936">
    <property type="entry name" value="HTH_38"/>
    <property type="match status" value="1"/>
</dbReference>
<dbReference type="InterPro" id="IPR012337">
    <property type="entry name" value="RNaseH-like_sf"/>
</dbReference>